<dbReference type="PANTHER" id="PTHR11732">
    <property type="entry name" value="ALDO/KETO REDUCTASE"/>
    <property type="match status" value="1"/>
</dbReference>
<reference evidence="2" key="1">
    <citation type="submission" date="2020-08" db="EMBL/GenBank/DDBJ databases">
        <title>Plant Genome Project.</title>
        <authorList>
            <person name="Zhang R.-G."/>
        </authorList>
    </citation>
    <scope>NUCLEOTIDE SEQUENCE</scope>
    <source>
        <strain evidence="2">WSP0</strain>
        <tissue evidence="2">Leaf</tissue>
    </source>
</reference>
<dbReference type="Gene3D" id="3.20.20.100">
    <property type="entry name" value="NADP-dependent oxidoreductase domain"/>
    <property type="match status" value="1"/>
</dbReference>
<dbReference type="GO" id="GO:0016491">
    <property type="term" value="F:oxidoreductase activity"/>
    <property type="evidence" value="ECO:0007669"/>
    <property type="project" value="InterPro"/>
</dbReference>
<dbReference type="PROSITE" id="PS00062">
    <property type="entry name" value="ALDOKETO_REDUCTASE_2"/>
    <property type="match status" value="1"/>
</dbReference>
<comment type="caution">
    <text evidence="2">The sequence shown here is derived from an EMBL/GenBank/DDBJ whole genome shotgun (WGS) entry which is preliminary data.</text>
</comment>
<evidence type="ECO:0000313" key="2">
    <source>
        <dbReference type="EMBL" id="KAG5531855.1"/>
    </source>
</evidence>
<organism evidence="2 3">
    <name type="scientific">Rhododendron griersonianum</name>
    <dbReference type="NCBI Taxonomy" id="479676"/>
    <lineage>
        <taxon>Eukaryota</taxon>
        <taxon>Viridiplantae</taxon>
        <taxon>Streptophyta</taxon>
        <taxon>Embryophyta</taxon>
        <taxon>Tracheophyta</taxon>
        <taxon>Spermatophyta</taxon>
        <taxon>Magnoliopsida</taxon>
        <taxon>eudicotyledons</taxon>
        <taxon>Gunneridae</taxon>
        <taxon>Pentapetalae</taxon>
        <taxon>asterids</taxon>
        <taxon>Ericales</taxon>
        <taxon>Ericaceae</taxon>
        <taxon>Ericoideae</taxon>
        <taxon>Rhodoreae</taxon>
        <taxon>Rhododendron</taxon>
    </lineage>
</organism>
<accession>A0AAV6IY99</accession>
<dbReference type="SUPFAM" id="SSF51430">
    <property type="entry name" value="NAD(P)-linked oxidoreductase"/>
    <property type="match status" value="1"/>
</dbReference>
<dbReference type="InterPro" id="IPR020471">
    <property type="entry name" value="AKR"/>
</dbReference>
<dbReference type="Proteomes" id="UP000823749">
    <property type="component" value="Chromosome 9"/>
</dbReference>
<dbReference type="EMBL" id="JACTNZ010000009">
    <property type="protein sequence ID" value="KAG5531855.1"/>
    <property type="molecule type" value="Genomic_DNA"/>
</dbReference>
<dbReference type="PRINTS" id="PR00069">
    <property type="entry name" value="ALDKETRDTASE"/>
</dbReference>
<sequence>MSAETRRRLDEVWWVSDWTVDDALVAGHQWTADDDWLPFTSRSSVLGKPLPKLCTSVSLNPVKSYSSLRSFGAPMATRIESSLRCKTLSVDEFIVQITRLGLDYLDLYLLHWPVSLKSVGYDLPFSQKDLVAMDVKSVWEAMEECHSLGLSRNIGVSNFSCKKLEQLLLTSKIPPAVNQVEMSPLWQQAKLRDFCHKKGIHITAFSPLGARGTVWGTNQVLDCEVLKEIAEAQGKTVAEVCLRWVYEQGVSLVVKSFNKERMKENIGIFDWKLSPEECERIEQIPQERACVGRDYTSEDGPYISVEELWDGEI</sequence>
<name>A0AAV6IY99_9ERIC</name>
<keyword evidence="3" id="KW-1185">Reference proteome</keyword>
<dbReference type="InterPro" id="IPR036812">
    <property type="entry name" value="NAD(P)_OxRdtase_dom_sf"/>
</dbReference>
<dbReference type="Pfam" id="PF00248">
    <property type="entry name" value="Aldo_ket_red"/>
    <property type="match status" value="1"/>
</dbReference>
<protein>
    <recommendedName>
        <fullName evidence="1">NADP-dependent oxidoreductase domain-containing protein</fullName>
    </recommendedName>
</protein>
<dbReference type="AlphaFoldDB" id="A0AAV6IY99"/>
<feature type="domain" description="NADP-dependent oxidoreductase" evidence="1">
    <location>
        <begin position="97"/>
        <end position="284"/>
    </location>
</feature>
<proteinExistence type="predicted"/>
<dbReference type="PROSITE" id="PS00063">
    <property type="entry name" value="ALDOKETO_REDUCTASE_3"/>
    <property type="match status" value="1"/>
</dbReference>
<dbReference type="InterPro" id="IPR018170">
    <property type="entry name" value="Aldo/ket_reductase_CS"/>
</dbReference>
<dbReference type="InterPro" id="IPR023210">
    <property type="entry name" value="NADP_OxRdtase_dom"/>
</dbReference>
<evidence type="ECO:0000259" key="1">
    <source>
        <dbReference type="Pfam" id="PF00248"/>
    </source>
</evidence>
<evidence type="ECO:0000313" key="3">
    <source>
        <dbReference type="Proteomes" id="UP000823749"/>
    </source>
</evidence>
<gene>
    <name evidence="2" type="ORF">RHGRI_026460</name>
</gene>